<comment type="caution">
    <text evidence="1">The sequence shown here is derived from an EMBL/GenBank/DDBJ whole genome shotgun (WGS) entry which is preliminary data.</text>
</comment>
<organism evidence="1">
    <name type="scientific">freshwater metagenome</name>
    <dbReference type="NCBI Taxonomy" id="449393"/>
    <lineage>
        <taxon>unclassified sequences</taxon>
        <taxon>metagenomes</taxon>
        <taxon>ecological metagenomes</taxon>
    </lineage>
</organism>
<dbReference type="EMBL" id="JNSK01000147">
    <property type="protein sequence ID" value="KGA13952.1"/>
    <property type="molecule type" value="Genomic_DNA"/>
</dbReference>
<gene>
    <name evidence="1" type="ORF">GM50_21050</name>
</gene>
<protein>
    <submittedName>
        <fullName evidence="1">Uncharacterized protein</fullName>
    </submittedName>
</protein>
<evidence type="ECO:0000313" key="1">
    <source>
        <dbReference type="EMBL" id="KGA13952.1"/>
    </source>
</evidence>
<name>A0A094PSC0_9ZZZZ</name>
<accession>A0A094PSC0</accession>
<sequence>MERFLRLPLGNEISQNAIIASNISYGAGITGNDHANNISASADITSWRGSLLRWRYLLL</sequence>
<dbReference type="AlphaFoldDB" id="A0A094PSC0"/>
<reference evidence="1" key="1">
    <citation type="submission" date="2014-05" db="EMBL/GenBank/DDBJ databases">
        <title>Key roles for freshwater Actinobacteria revealed by deep metagenomic sequencing.</title>
        <authorList>
            <person name="Ghai R."/>
            <person name="Mizuno C.M."/>
            <person name="Picazo A."/>
            <person name="Camacho A."/>
            <person name="Rodriguez-Valera F."/>
        </authorList>
    </citation>
    <scope>NUCLEOTIDE SEQUENCE</scope>
</reference>
<proteinExistence type="predicted"/>